<dbReference type="Proteomes" id="UP000192266">
    <property type="component" value="Unassembled WGS sequence"/>
</dbReference>
<organism evidence="1 2">
    <name type="scientific">Hymenobacter roseosalivarius DSM 11622</name>
    <dbReference type="NCBI Taxonomy" id="645990"/>
    <lineage>
        <taxon>Bacteria</taxon>
        <taxon>Pseudomonadati</taxon>
        <taxon>Bacteroidota</taxon>
        <taxon>Cytophagia</taxon>
        <taxon>Cytophagales</taxon>
        <taxon>Hymenobacteraceae</taxon>
        <taxon>Hymenobacter</taxon>
    </lineage>
</organism>
<protein>
    <submittedName>
        <fullName evidence="1">Uncharacterized protein</fullName>
    </submittedName>
</protein>
<evidence type="ECO:0000313" key="1">
    <source>
        <dbReference type="EMBL" id="SMB94242.1"/>
    </source>
</evidence>
<evidence type="ECO:0000313" key="2">
    <source>
        <dbReference type="Proteomes" id="UP000192266"/>
    </source>
</evidence>
<reference evidence="1 2" key="1">
    <citation type="submission" date="2017-04" db="EMBL/GenBank/DDBJ databases">
        <authorList>
            <person name="Afonso C.L."/>
            <person name="Miller P.J."/>
            <person name="Scott M.A."/>
            <person name="Spackman E."/>
            <person name="Goraichik I."/>
            <person name="Dimitrov K.M."/>
            <person name="Suarez D.L."/>
            <person name="Swayne D.E."/>
        </authorList>
    </citation>
    <scope>NUCLEOTIDE SEQUENCE [LARGE SCALE GENOMIC DNA]</scope>
    <source>
        <strain evidence="1 2">DSM 11622</strain>
    </source>
</reference>
<proteinExistence type="predicted"/>
<name>A0A1W1VLJ9_9BACT</name>
<dbReference type="AlphaFoldDB" id="A0A1W1VLJ9"/>
<accession>A0A1W1VLJ9</accession>
<sequence>MGLSPFSLAQGTVNMDYSRHETSMSQMRQETFQIAVRSGQQQRMLEELRAASPLTYYDSDWRLGTIKLANGQELKAEMRYNLMARALEMHRPGPPARPDTVLLLPQFQAAQFSTALPSVYREFVAHPYKSEQSKRDYNLFEKLTTASGPVQLLLLHEVVLQSSATASITPGGTGKPANQSIQRVSRLYAHVPKRPIAQETGLNKSAILKLFGDDANRMAAYATAHNLSFTDLGHVVQLVDEYNKTVQP</sequence>
<gene>
    <name evidence="1" type="ORF">SAMN00120144_2360</name>
</gene>
<dbReference type="EMBL" id="FWWW01000066">
    <property type="protein sequence ID" value="SMB94242.1"/>
    <property type="molecule type" value="Genomic_DNA"/>
</dbReference>
<keyword evidence="2" id="KW-1185">Reference proteome</keyword>